<dbReference type="InterPro" id="IPR044505">
    <property type="entry name" value="GlgX_Isoamylase_N_E_set"/>
</dbReference>
<dbReference type="SUPFAM" id="SSF51445">
    <property type="entry name" value="(Trans)glycosidases"/>
    <property type="match status" value="1"/>
</dbReference>
<sequence length="694" mass="78421">MNVGPFETRPGRPTPLGATLDPEGVNFAVFSRHATKVMLCLFDEEGNENQIITLPEREGHVWHGYFPGMKAGQQYGVRMDGPYEPHEGHRFNPYKLLIDPYAKHLTGHPKWNDALFGYQNDHKDKDLSLDKTDSAPYMPRCVVVDPSFNWENAAEPRHALESSVIYEAHVKGLTAGRRDIPNPGTYLAMASDPILEHLNTLGVTAVELLPVQAFLNEKFLLDRGLTNYWGYMTYGFFAPDPRYMQGSDIAEFQQMVRRFHSAGIEVILDVVYNHTAEGSELGPTLMFRGLDNASYYRLADNPRYYIDDAGCGNTLDFENPFVIRLVMDSLRYWVEVMHVDGFRFDLCSALGRTARGFERDGPFFRAVGQDPVLNQIKLIAEPWDIGPGGYQLGAYPSPFAEWNDKYRDNVREFWRGDAGKVRDVAERLVGSAPYFDHDGRAATSSLNFLTAHDGFTLHDTVSYNQKHNLANGENNRDGHSNNHSDNMGVEGPTDVPAIKSARLRRKRNMIATLMLSQGTPMILAGDEISNSQGGNNNAYCQDNEIGWVNWPEEEDPFFTFCQQAIAFRKMHPLLRQTRFLHSRQRQIDGEPDLFWRRADGVAMQQEDWDNPDLDTLVVEMRMASGSPEYVKREGALLVVLNRGEAVEIAPPELPQGDVWVRRFDTSQEDAIKVIPGMTVAADSVVVFSHETSDR</sequence>
<evidence type="ECO:0000313" key="6">
    <source>
        <dbReference type="EMBL" id="SEW30284.1"/>
    </source>
</evidence>
<dbReference type="InterPro" id="IPR006047">
    <property type="entry name" value="GH13_cat_dom"/>
</dbReference>
<dbReference type="Gene3D" id="2.60.40.10">
    <property type="entry name" value="Immunoglobulins"/>
    <property type="match status" value="1"/>
</dbReference>
<keyword evidence="2" id="KW-0378">Hydrolase</keyword>
<organism evidence="6 7">
    <name type="scientific">Cognatiyoonia koreensis</name>
    <dbReference type="NCBI Taxonomy" id="364200"/>
    <lineage>
        <taxon>Bacteria</taxon>
        <taxon>Pseudomonadati</taxon>
        <taxon>Pseudomonadota</taxon>
        <taxon>Alphaproteobacteria</taxon>
        <taxon>Rhodobacterales</taxon>
        <taxon>Paracoccaceae</taxon>
        <taxon>Cognatiyoonia</taxon>
    </lineage>
</organism>
<evidence type="ECO:0000256" key="1">
    <source>
        <dbReference type="ARBA" id="ARBA00008061"/>
    </source>
</evidence>
<dbReference type="STRING" id="364200.SAMN04488515_2145"/>
<dbReference type="Gene3D" id="3.20.20.80">
    <property type="entry name" value="Glycosidases"/>
    <property type="match status" value="1"/>
</dbReference>
<dbReference type="PANTHER" id="PTHR43002">
    <property type="entry name" value="GLYCOGEN DEBRANCHING ENZYME"/>
    <property type="match status" value="1"/>
</dbReference>
<dbReference type="GO" id="GO:0005980">
    <property type="term" value="P:glycogen catabolic process"/>
    <property type="evidence" value="ECO:0007669"/>
    <property type="project" value="InterPro"/>
</dbReference>
<dbReference type="CDD" id="cd02856">
    <property type="entry name" value="E_set_GDE_Isoamylase_N"/>
    <property type="match status" value="1"/>
</dbReference>
<feature type="domain" description="Glycosyl hydrolase family 13 catalytic" evidence="5">
    <location>
        <begin position="141"/>
        <end position="568"/>
    </location>
</feature>
<dbReference type="NCBIfam" id="TIGR02100">
    <property type="entry name" value="glgX_debranch"/>
    <property type="match status" value="1"/>
</dbReference>
<protein>
    <submittedName>
        <fullName evidence="6">Glycogen operon protein</fullName>
    </submittedName>
</protein>
<accession>A0A1I0QTL6</accession>
<dbReference type="InterPro" id="IPR013780">
    <property type="entry name" value="Glyco_hydro_b"/>
</dbReference>
<dbReference type="InterPro" id="IPR017853">
    <property type="entry name" value="GH"/>
</dbReference>
<keyword evidence="7" id="KW-1185">Reference proteome</keyword>
<name>A0A1I0QTL6_9RHOB</name>
<dbReference type="InterPro" id="IPR014756">
    <property type="entry name" value="Ig_E-set"/>
</dbReference>
<evidence type="ECO:0000256" key="4">
    <source>
        <dbReference type="SAM" id="MobiDB-lite"/>
    </source>
</evidence>
<feature type="region of interest" description="Disordered" evidence="4">
    <location>
        <begin position="469"/>
        <end position="494"/>
    </location>
</feature>
<keyword evidence="3" id="KW-0326">Glycosidase</keyword>
<dbReference type="Gene3D" id="2.60.40.1180">
    <property type="entry name" value="Golgi alpha-mannosidase II"/>
    <property type="match status" value="1"/>
</dbReference>
<dbReference type="Pfam" id="PF00128">
    <property type="entry name" value="Alpha-amylase"/>
    <property type="match status" value="1"/>
</dbReference>
<comment type="similarity">
    <text evidence="1">Belongs to the glycosyl hydrolase 13 family.</text>
</comment>
<evidence type="ECO:0000259" key="5">
    <source>
        <dbReference type="SMART" id="SM00642"/>
    </source>
</evidence>
<dbReference type="SMART" id="SM00642">
    <property type="entry name" value="Aamy"/>
    <property type="match status" value="1"/>
</dbReference>
<reference evidence="6 7" key="1">
    <citation type="submission" date="2016-10" db="EMBL/GenBank/DDBJ databases">
        <authorList>
            <person name="de Groot N.N."/>
        </authorList>
    </citation>
    <scope>NUCLEOTIDE SEQUENCE [LARGE SCALE GENOMIC DNA]</scope>
    <source>
        <strain evidence="6 7">DSM 17925</strain>
    </source>
</reference>
<dbReference type="SUPFAM" id="SSF81296">
    <property type="entry name" value="E set domains"/>
    <property type="match status" value="1"/>
</dbReference>
<dbReference type="CDD" id="cd11326">
    <property type="entry name" value="AmyAc_Glg_debranch"/>
    <property type="match status" value="1"/>
</dbReference>
<dbReference type="AlphaFoldDB" id="A0A1I0QTL6"/>
<dbReference type="Pfam" id="PF02922">
    <property type="entry name" value="CBM_48"/>
    <property type="match status" value="1"/>
</dbReference>
<dbReference type="InterPro" id="IPR011837">
    <property type="entry name" value="Glycogen_debranch_GlgX"/>
</dbReference>
<dbReference type="EMBL" id="FOIZ01000001">
    <property type="protein sequence ID" value="SEW30284.1"/>
    <property type="molecule type" value="Genomic_DNA"/>
</dbReference>
<gene>
    <name evidence="6" type="ORF">SAMN04488515_2145</name>
</gene>
<dbReference type="InterPro" id="IPR013783">
    <property type="entry name" value="Ig-like_fold"/>
</dbReference>
<proteinExistence type="inferred from homology"/>
<dbReference type="InterPro" id="IPR004193">
    <property type="entry name" value="Glyco_hydro_13_N"/>
</dbReference>
<dbReference type="Proteomes" id="UP000199167">
    <property type="component" value="Unassembled WGS sequence"/>
</dbReference>
<evidence type="ECO:0000256" key="2">
    <source>
        <dbReference type="ARBA" id="ARBA00022801"/>
    </source>
</evidence>
<dbReference type="SUPFAM" id="SSF51011">
    <property type="entry name" value="Glycosyl hydrolase domain"/>
    <property type="match status" value="1"/>
</dbReference>
<evidence type="ECO:0000256" key="3">
    <source>
        <dbReference type="ARBA" id="ARBA00023295"/>
    </source>
</evidence>
<evidence type="ECO:0000313" key="7">
    <source>
        <dbReference type="Proteomes" id="UP000199167"/>
    </source>
</evidence>
<dbReference type="GO" id="GO:0004135">
    <property type="term" value="F:amylo-alpha-1,6-glucosidase activity"/>
    <property type="evidence" value="ECO:0007669"/>
    <property type="project" value="InterPro"/>
</dbReference>